<evidence type="ECO:0000256" key="1">
    <source>
        <dbReference type="ARBA" id="ARBA00004167"/>
    </source>
</evidence>
<dbReference type="PANTHER" id="PTHR33138">
    <property type="entry name" value="OS01G0690200 PROTEIN"/>
    <property type="match status" value="1"/>
</dbReference>
<reference evidence="7" key="1">
    <citation type="journal article" date="2018" name="DNA Res.">
        <title>Multiple hybrid de novo genome assembly of finger millet, an orphan allotetraploid crop.</title>
        <authorList>
            <person name="Hatakeyama M."/>
            <person name="Aluri S."/>
            <person name="Balachadran M.T."/>
            <person name="Sivarajan S.R."/>
            <person name="Patrignani A."/>
            <person name="Gruter S."/>
            <person name="Poveda L."/>
            <person name="Shimizu-Inatsugi R."/>
            <person name="Baeten J."/>
            <person name="Francoijs K.J."/>
            <person name="Nataraja K.N."/>
            <person name="Reddy Y.A.N."/>
            <person name="Phadnis S."/>
            <person name="Ravikumar R.L."/>
            <person name="Schlapbach R."/>
            <person name="Sreeman S.M."/>
            <person name="Shimizu K.K."/>
        </authorList>
    </citation>
    <scope>NUCLEOTIDE SEQUENCE</scope>
</reference>
<dbReference type="EMBL" id="BQKI01000002">
    <property type="protein sequence ID" value="GJM89663.1"/>
    <property type="molecule type" value="Genomic_DNA"/>
</dbReference>
<feature type="chain" id="PRO_5043966314" description="Wall-associated receptor kinase C-terminal domain-containing protein" evidence="4">
    <location>
        <begin position="17"/>
        <end position="339"/>
    </location>
</feature>
<feature type="domain" description="Wall-associated receptor kinase C-terminal" evidence="6">
    <location>
        <begin position="174"/>
        <end position="262"/>
    </location>
</feature>
<dbReference type="GO" id="GO:0030247">
    <property type="term" value="F:polysaccharide binding"/>
    <property type="evidence" value="ECO:0007669"/>
    <property type="project" value="InterPro"/>
</dbReference>
<keyword evidence="8" id="KW-1185">Reference proteome</keyword>
<organism evidence="7 8">
    <name type="scientific">Eleusine coracana subsp. coracana</name>
    <dbReference type="NCBI Taxonomy" id="191504"/>
    <lineage>
        <taxon>Eukaryota</taxon>
        <taxon>Viridiplantae</taxon>
        <taxon>Streptophyta</taxon>
        <taxon>Embryophyta</taxon>
        <taxon>Tracheophyta</taxon>
        <taxon>Spermatophyta</taxon>
        <taxon>Magnoliopsida</taxon>
        <taxon>Liliopsida</taxon>
        <taxon>Poales</taxon>
        <taxon>Poaceae</taxon>
        <taxon>PACMAD clade</taxon>
        <taxon>Chloridoideae</taxon>
        <taxon>Cynodonteae</taxon>
        <taxon>Eleusininae</taxon>
        <taxon>Eleusine</taxon>
    </lineage>
</organism>
<evidence type="ECO:0000259" key="6">
    <source>
        <dbReference type="Pfam" id="PF14380"/>
    </source>
</evidence>
<keyword evidence="3" id="KW-0325">Glycoprotein</keyword>
<dbReference type="AlphaFoldDB" id="A0AAV5BVT9"/>
<name>A0AAV5BVT9_ELECO</name>
<accession>A0AAV5BVT9</accession>
<comment type="subcellular location">
    <subcellularLocation>
        <location evidence="1">Membrane</location>
        <topology evidence="1">Single-pass membrane protein</topology>
    </subcellularLocation>
</comment>
<feature type="domain" description="Wall-associated receptor kinase galacturonan-binding" evidence="5">
    <location>
        <begin position="26"/>
        <end position="101"/>
    </location>
</feature>
<evidence type="ECO:0000313" key="8">
    <source>
        <dbReference type="Proteomes" id="UP001054889"/>
    </source>
</evidence>
<dbReference type="Pfam" id="PF14380">
    <property type="entry name" value="WAK_assoc"/>
    <property type="match status" value="1"/>
</dbReference>
<gene>
    <name evidence="7" type="primary">ga05872</name>
    <name evidence="7" type="ORF">PR202_ga05872</name>
</gene>
<comment type="caution">
    <text evidence="7">The sequence shown here is derived from an EMBL/GenBank/DDBJ whole genome shotgun (WGS) entry which is preliminary data.</text>
</comment>
<evidence type="ECO:0000256" key="4">
    <source>
        <dbReference type="SAM" id="SignalP"/>
    </source>
</evidence>
<keyword evidence="2 4" id="KW-0732">Signal</keyword>
<dbReference type="InterPro" id="IPR032872">
    <property type="entry name" value="WAK_assoc_C"/>
</dbReference>
<reference evidence="7" key="2">
    <citation type="submission" date="2021-12" db="EMBL/GenBank/DDBJ databases">
        <title>Resequencing data analysis of finger millet.</title>
        <authorList>
            <person name="Hatakeyama M."/>
            <person name="Aluri S."/>
            <person name="Balachadran M.T."/>
            <person name="Sivarajan S.R."/>
            <person name="Poveda L."/>
            <person name="Shimizu-Inatsugi R."/>
            <person name="Schlapbach R."/>
            <person name="Sreeman S.M."/>
            <person name="Shimizu K.K."/>
        </authorList>
    </citation>
    <scope>NUCLEOTIDE SEQUENCE</scope>
</reference>
<feature type="signal peptide" evidence="4">
    <location>
        <begin position="1"/>
        <end position="16"/>
    </location>
</feature>
<dbReference type="InterPro" id="IPR025287">
    <property type="entry name" value="WAK_GUB"/>
</dbReference>
<dbReference type="PANTHER" id="PTHR33138:SF54">
    <property type="entry name" value="OS01G0690900 PROTEIN"/>
    <property type="match status" value="1"/>
</dbReference>
<protein>
    <recommendedName>
        <fullName evidence="9">Wall-associated receptor kinase C-terminal domain-containing protein</fullName>
    </recommendedName>
</protein>
<evidence type="ECO:0000259" key="5">
    <source>
        <dbReference type="Pfam" id="PF13947"/>
    </source>
</evidence>
<evidence type="ECO:0000256" key="2">
    <source>
        <dbReference type="ARBA" id="ARBA00022729"/>
    </source>
</evidence>
<evidence type="ECO:0000256" key="3">
    <source>
        <dbReference type="ARBA" id="ARBA00023180"/>
    </source>
</evidence>
<dbReference type="Pfam" id="PF13947">
    <property type="entry name" value="GUB_WAK_bind"/>
    <property type="match status" value="1"/>
</dbReference>
<dbReference type="Proteomes" id="UP001054889">
    <property type="component" value="Unassembled WGS sequence"/>
</dbReference>
<evidence type="ECO:0008006" key="9">
    <source>
        <dbReference type="Google" id="ProtNLM"/>
    </source>
</evidence>
<evidence type="ECO:0000313" key="7">
    <source>
        <dbReference type="EMBL" id="GJM89663.1"/>
    </source>
</evidence>
<dbReference type="GO" id="GO:0016020">
    <property type="term" value="C:membrane"/>
    <property type="evidence" value="ECO:0007669"/>
    <property type="project" value="UniProtKB-SubCell"/>
</dbReference>
<proteinExistence type="predicted"/>
<sequence>MPRLLLLLLLLLAADANDTRYNGGTCQASFPCGANVNIHYPFFLDNATMVTDGYTAFSYCGYPGMAVACDEKAGRATLWLKGDNYTVLDIDYDNHTVTVADADVLDGGGGGGDCPRVKHNVTVPEETWLKLSTAANDNLVFFFDCAFAAGTPKPPPAALPPINCSGFREGSGMTSFVAVQPDVPPKDSLPGACRAVITVPVLKYWLDEYLPKLNDDGYGKVLKHGFQLTWDPSAGPCTMCENSGGLCSYNQGGDFLGCLCPERSVGNLGCVRPAVSVELRGMLECNASIHPKNHGVCLLISHKRLGMDISVAELTLTESSRDGSGRCVRRQDTAGHLES</sequence>